<dbReference type="EMBL" id="QXGI01000001">
    <property type="protein sequence ID" value="RSX49858.1"/>
    <property type="molecule type" value="Genomic_DNA"/>
</dbReference>
<reference evidence="1 2" key="1">
    <citation type="submission" date="2018-09" db="EMBL/GenBank/DDBJ databases">
        <title>Characterization of the phylogenetic diversity of five novel species belonging to the genus Bifidobacterium.</title>
        <authorList>
            <person name="Lugli G.A."/>
            <person name="Duranti S."/>
            <person name="Milani C."/>
        </authorList>
    </citation>
    <scope>NUCLEOTIDE SEQUENCE [LARGE SCALE GENOMIC DNA]</scope>
    <source>
        <strain evidence="1 2">2020B</strain>
    </source>
</reference>
<evidence type="ECO:0000313" key="1">
    <source>
        <dbReference type="EMBL" id="RSX49858.1"/>
    </source>
</evidence>
<proteinExistence type="predicted"/>
<keyword evidence="2" id="KW-1185">Reference proteome</keyword>
<sequence>MQTLTFASPYMVPDRDAWDGLAAQWAAVMLGPDVDGTSTHTRLMAGIIDDSPIPVPPPWTVGVAPVTVSYLTAPHLWLPAEWASLRCGETMASWHMRMLATCDLLGWVRHGSADMFPSMSPVIDDTDPDALGQVVAHLTTGAPSELADMMREAAMERVRIAYPDGYPVDDMIRLGHAIAMDSVFASTVMSAYTAVAYSRADDQDSRQAAVSIIRRLRSGDAVRFDIERPDPDSTAAWVRAHAADAMPLFDLLEAEGLAPEGIRDMVRSMLADV</sequence>
<organism evidence="1 2">
    <name type="scientific">Bifidobacterium castoris</name>
    <dbReference type="NCBI Taxonomy" id="2306972"/>
    <lineage>
        <taxon>Bacteria</taxon>
        <taxon>Bacillati</taxon>
        <taxon>Actinomycetota</taxon>
        <taxon>Actinomycetes</taxon>
        <taxon>Bifidobacteriales</taxon>
        <taxon>Bifidobacteriaceae</taxon>
        <taxon>Bifidobacterium</taxon>
    </lineage>
</organism>
<accession>A0A430FAL8</accession>
<comment type="caution">
    <text evidence="1">The sequence shown here is derived from an EMBL/GenBank/DDBJ whole genome shotgun (WGS) entry which is preliminary data.</text>
</comment>
<dbReference type="AlphaFoldDB" id="A0A430FAL8"/>
<dbReference type="Proteomes" id="UP000288052">
    <property type="component" value="Unassembled WGS sequence"/>
</dbReference>
<gene>
    <name evidence="1" type="ORF">D2E22_0319</name>
</gene>
<name>A0A430FAL8_9BIFI</name>
<evidence type="ECO:0000313" key="2">
    <source>
        <dbReference type="Proteomes" id="UP000288052"/>
    </source>
</evidence>
<dbReference type="OrthoDB" id="9780674at2"/>
<dbReference type="RefSeq" id="WP_126031362.1">
    <property type="nucleotide sequence ID" value="NZ_QXGI01000001.1"/>
</dbReference>
<protein>
    <submittedName>
        <fullName evidence="1">Uncharacterized protein</fullName>
    </submittedName>
</protein>